<feature type="non-terminal residue" evidence="3">
    <location>
        <position position="106"/>
    </location>
</feature>
<dbReference type="PROSITE" id="PS50825">
    <property type="entry name" value="HYR"/>
    <property type="match status" value="1"/>
</dbReference>
<dbReference type="STRING" id="287099.SAMN05660413_02544"/>
<evidence type="ECO:0000256" key="1">
    <source>
        <dbReference type="ARBA" id="ARBA00022737"/>
    </source>
</evidence>
<evidence type="ECO:0000313" key="4">
    <source>
        <dbReference type="Proteomes" id="UP000199153"/>
    </source>
</evidence>
<evidence type="ECO:0000313" key="3">
    <source>
        <dbReference type="EMBL" id="SFN77809.1"/>
    </source>
</evidence>
<dbReference type="RefSeq" id="WP_175494807.1">
    <property type="nucleotide sequence ID" value="NZ_FOVL01000016.1"/>
</dbReference>
<dbReference type="EMBL" id="FOVL01000016">
    <property type="protein sequence ID" value="SFN77809.1"/>
    <property type="molecule type" value="Genomic_DNA"/>
</dbReference>
<dbReference type="Gene3D" id="2.60.40.10">
    <property type="entry name" value="Immunoglobulins"/>
    <property type="match status" value="1"/>
</dbReference>
<keyword evidence="1" id="KW-0677">Repeat</keyword>
<dbReference type="Pfam" id="PF02494">
    <property type="entry name" value="HYR"/>
    <property type="match status" value="1"/>
</dbReference>
<dbReference type="InterPro" id="IPR003410">
    <property type="entry name" value="HYR_dom"/>
</dbReference>
<proteinExistence type="predicted"/>
<dbReference type="InterPro" id="IPR013783">
    <property type="entry name" value="Ig-like_fold"/>
</dbReference>
<reference evidence="3 4" key="1">
    <citation type="submission" date="2016-10" db="EMBL/GenBank/DDBJ databases">
        <authorList>
            <person name="de Groot N.N."/>
        </authorList>
    </citation>
    <scope>NUCLEOTIDE SEQUENCE [LARGE SCALE GENOMIC DNA]</scope>
    <source>
        <strain evidence="3 4">DSM 17794</strain>
    </source>
</reference>
<keyword evidence="4" id="KW-1185">Reference proteome</keyword>
<feature type="non-terminal residue" evidence="3">
    <location>
        <position position="1"/>
    </location>
</feature>
<organism evidence="3 4">
    <name type="scientific">Salegentibacter flavus</name>
    <dbReference type="NCBI Taxonomy" id="287099"/>
    <lineage>
        <taxon>Bacteria</taxon>
        <taxon>Pseudomonadati</taxon>
        <taxon>Bacteroidota</taxon>
        <taxon>Flavobacteriia</taxon>
        <taxon>Flavobacteriales</taxon>
        <taxon>Flavobacteriaceae</taxon>
        <taxon>Salegentibacter</taxon>
    </lineage>
</organism>
<evidence type="ECO:0000259" key="2">
    <source>
        <dbReference type="PROSITE" id="PS50825"/>
    </source>
</evidence>
<feature type="domain" description="HYR" evidence="2">
    <location>
        <begin position="14"/>
        <end position="96"/>
    </location>
</feature>
<dbReference type="PANTHER" id="PTHR24273:SF32">
    <property type="entry name" value="HYALIN"/>
    <property type="match status" value="1"/>
</dbReference>
<dbReference type="PANTHER" id="PTHR24273">
    <property type="entry name" value="FI04643P-RELATED"/>
    <property type="match status" value="1"/>
</dbReference>
<accession>A0A1I5BSW4</accession>
<name>A0A1I5BSW4_9FLAO</name>
<protein>
    <submittedName>
        <fullName evidence="3">HYR domain-containing protein</fullName>
    </submittedName>
</protein>
<dbReference type="AlphaFoldDB" id="A0A1I5BSW4"/>
<dbReference type="Proteomes" id="UP000199153">
    <property type="component" value="Unassembled WGS sequence"/>
</dbReference>
<gene>
    <name evidence="3" type="ORF">SAMN05660413_02544</name>
</gene>
<sequence length="106" mass="11022">AGNIVTASFDVTVEDNEAPDITCIGNINLNTAEGEDFALVDFDAPTATDNCEVNITQTAGPVSGSEFPIGTTTITFEAEDNSGNVSECSFTITVNDAEAPDLQCPE</sequence>